<dbReference type="Pfam" id="PF25597">
    <property type="entry name" value="SH3_retrovirus"/>
    <property type="match status" value="1"/>
</dbReference>
<dbReference type="InterPro" id="IPR057670">
    <property type="entry name" value="SH3_retrovirus"/>
</dbReference>
<feature type="domain" description="Retroviral polymerase SH3-like" evidence="1">
    <location>
        <begin position="2"/>
        <end position="39"/>
    </location>
</feature>
<organism evidence="2 3">
    <name type="scientific">Cucumis melo var. makuwa</name>
    <name type="common">Oriental melon</name>
    <dbReference type="NCBI Taxonomy" id="1194695"/>
    <lineage>
        <taxon>Eukaryota</taxon>
        <taxon>Viridiplantae</taxon>
        <taxon>Streptophyta</taxon>
        <taxon>Embryophyta</taxon>
        <taxon>Tracheophyta</taxon>
        <taxon>Spermatophyta</taxon>
        <taxon>Magnoliopsida</taxon>
        <taxon>eudicotyledons</taxon>
        <taxon>Gunneridae</taxon>
        <taxon>Pentapetalae</taxon>
        <taxon>rosids</taxon>
        <taxon>fabids</taxon>
        <taxon>Cucurbitales</taxon>
        <taxon>Cucurbitaceae</taxon>
        <taxon>Benincaseae</taxon>
        <taxon>Cucumis</taxon>
    </lineage>
</organism>
<gene>
    <name evidence="2" type="ORF">E6C27_scaffold943G00390</name>
</gene>
<protein>
    <submittedName>
        <fullName evidence="2">Gag-pol polyprotein</fullName>
    </submittedName>
</protein>
<evidence type="ECO:0000259" key="1">
    <source>
        <dbReference type="Pfam" id="PF25597"/>
    </source>
</evidence>
<name>A0A5A7TLG6_CUCMM</name>
<evidence type="ECO:0000313" key="2">
    <source>
        <dbReference type="EMBL" id="KAA0042421.1"/>
    </source>
</evidence>
<proteinExistence type="predicted"/>
<dbReference type="OrthoDB" id="8048545at2759"/>
<dbReference type="EMBL" id="SSTE01016095">
    <property type="protein sequence ID" value="KAA0042421.1"/>
    <property type="molecule type" value="Genomic_DNA"/>
</dbReference>
<dbReference type="AlphaFoldDB" id="A0A5A7TLG6"/>
<evidence type="ECO:0000313" key="3">
    <source>
        <dbReference type="Proteomes" id="UP000321393"/>
    </source>
</evidence>
<comment type="caution">
    <text evidence="2">The sequence shown here is derived from an EMBL/GenBank/DDBJ whole genome shotgun (WGS) entry which is preliminary data.</text>
</comment>
<accession>A0A5A7TLG6</accession>
<reference evidence="2 3" key="1">
    <citation type="submission" date="2019-08" db="EMBL/GenBank/DDBJ databases">
        <title>Draft genome sequences of two oriental melons (Cucumis melo L. var makuwa).</title>
        <authorList>
            <person name="Kwon S.-Y."/>
        </authorList>
    </citation>
    <scope>NUCLEOTIDE SEQUENCE [LARGE SCALE GENOMIC DNA]</scope>
    <source>
        <strain evidence="3">cv. SW 3</strain>
        <tissue evidence="2">Leaf</tissue>
    </source>
</reference>
<sequence length="159" mass="17834">MKSDQGIFLGYSQNIRAYRVFNIKSGTVMETINVVVNDFESNVNQFNIEDDETHVTPEVTSTPLDEMLKGDSQPDSAKTNSNITDDVRNNETVLVPSAYVKKNHPSISIIGDSSAGITTRRKEKVDYTKMIVDLCYVSAIEPTSMENALKDEYWINAMQ</sequence>
<dbReference type="Proteomes" id="UP000321393">
    <property type="component" value="Unassembled WGS sequence"/>
</dbReference>